<reference evidence="1 2" key="1">
    <citation type="submission" date="2017-12" db="EMBL/GenBank/DDBJ databases">
        <title>Sequencing, de novo assembly and annotation of complete genome of a new Thraustochytrid species, strain FCC1311.</title>
        <authorList>
            <person name="Sedici K."/>
            <person name="Godart F."/>
            <person name="Aiese Cigliano R."/>
            <person name="Sanseverino W."/>
            <person name="Barakat M."/>
            <person name="Ortet P."/>
            <person name="Marechal E."/>
            <person name="Cagnac O."/>
            <person name="Amato A."/>
        </authorList>
    </citation>
    <scope>NUCLEOTIDE SEQUENCE [LARGE SCALE GENOMIC DNA]</scope>
</reference>
<evidence type="ECO:0000313" key="2">
    <source>
        <dbReference type="Proteomes" id="UP000241890"/>
    </source>
</evidence>
<gene>
    <name evidence="1" type="ORF">FCC1311_048272</name>
</gene>
<name>A0A2R5GC89_9STRA</name>
<dbReference type="EMBL" id="BEYU01000045">
    <property type="protein sequence ID" value="GBG28606.1"/>
    <property type="molecule type" value="Genomic_DNA"/>
</dbReference>
<keyword evidence="2" id="KW-1185">Reference proteome</keyword>
<accession>A0A2R5GC89</accession>
<dbReference type="InParanoid" id="A0A2R5GC89"/>
<evidence type="ECO:0000313" key="1">
    <source>
        <dbReference type="EMBL" id="GBG28606.1"/>
    </source>
</evidence>
<sequence length="187" mass="21422">MDICHNAAADLEMVDDESEDEEPGSEDLPMSFEQLTEVKYRDSCFACKYINSSSLRENPEFVALMKLYTENAGSVSRPALFQLVKDHFDAYCRPVVQAEWSIACIEEHFTLHTNFPTDEVLKQLKVLVSIRNKMISTLLTRNVRTGEVKAHSNNIKNLITIQKEIRELLSFKKKLPTLLGYSEVLDF</sequence>
<proteinExistence type="predicted"/>
<dbReference type="Proteomes" id="UP000241890">
    <property type="component" value="Unassembled WGS sequence"/>
</dbReference>
<protein>
    <submittedName>
        <fullName evidence="1">Uncharacterized protein</fullName>
    </submittedName>
</protein>
<comment type="caution">
    <text evidence="1">The sequence shown here is derived from an EMBL/GenBank/DDBJ whole genome shotgun (WGS) entry which is preliminary data.</text>
</comment>
<dbReference type="AlphaFoldDB" id="A0A2R5GC89"/>
<organism evidence="1 2">
    <name type="scientific">Hondaea fermentalgiana</name>
    <dbReference type="NCBI Taxonomy" id="2315210"/>
    <lineage>
        <taxon>Eukaryota</taxon>
        <taxon>Sar</taxon>
        <taxon>Stramenopiles</taxon>
        <taxon>Bigyra</taxon>
        <taxon>Labyrinthulomycetes</taxon>
        <taxon>Thraustochytrida</taxon>
        <taxon>Thraustochytriidae</taxon>
        <taxon>Hondaea</taxon>
    </lineage>
</organism>